<gene>
    <name evidence="7" type="ORF">OIT44_00185</name>
</gene>
<keyword evidence="3" id="KW-0813">Transport</keyword>
<dbReference type="RefSeq" id="WP_213408746.1">
    <property type="nucleotide sequence ID" value="NZ_CP074441.1"/>
</dbReference>
<dbReference type="Proteomes" id="UP001526225">
    <property type="component" value="Unassembled WGS sequence"/>
</dbReference>
<evidence type="ECO:0000313" key="7">
    <source>
        <dbReference type="EMBL" id="MCW0952513.1"/>
    </source>
</evidence>
<dbReference type="PIRSF" id="PIRSF002741">
    <property type="entry name" value="MppA"/>
    <property type="match status" value="1"/>
</dbReference>
<dbReference type="EMBL" id="JAOZFE010000001">
    <property type="protein sequence ID" value="MCW0952513.1"/>
    <property type="molecule type" value="Genomic_DNA"/>
</dbReference>
<accession>A0ABT3E3I9</accession>
<dbReference type="Gene3D" id="3.90.76.10">
    <property type="entry name" value="Dipeptide-binding Protein, Domain 1"/>
    <property type="match status" value="1"/>
</dbReference>
<reference evidence="7 8" key="1">
    <citation type="submission" date="2022-10" db="EMBL/GenBank/DDBJ databases">
        <title>Weissella fermenti sp. nov., isolated from fermented cabbage.</title>
        <authorList>
            <person name="Lee J.K."/>
            <person name="Baek J.H."/>
            <person name="Choi D.G."/>
            <person name="Kim J.M."/>
            <person name="Jeon C.O."/>
        </authorList>
    </citation>
    <scope>NUCLEOTIDE SEQUENCE [LARGE SCALE GENOMIC DNA]</scope>
    <source>
        <strain evidence="7 8">KACC 18534</strain>
    </source>
</reference>
<evidence type="ECO:0000256" key="2">
    <source>
        <dbReference type="ARBA" id="ARBA00005695"/>
    </source>
</evidence>
<dbReference type="PANTHER" id="PTHR30290:SF10">
    <property type="entry name" value="PERIPLASMIC OLIGOPEPTIDE-BINDING PROTEIN-RELATED"/>
    <property type="match status" value="1"/>
</dbReference>
<evidence type="ECO:0000256" key="3">
    <source>
        <dbReference type="ARBA" id="ARBA00022448"/>
    </source>
</evidence>
<dbReference type="Gene3D" id="3.10.105.10">
    <property type="entry name" value="Dipeptide-binding Protein, Domain 3"/>
    <property type="match status" value="1"/>
</dbReference>
<dbReference type="CDD" id="cd08504">
    <property type="entry name" value="PBP2_OppA"/>
    <property type="match status" value="1"/>
</dbReference>
<dbReference type="InterPro" id="IPR030678">
    <property type="entry name" value="Peptide/Ni-bd"/>
</dbReference>
<comment type="caution">
    <text evidence="7">The sequence shown here is derived from an EMBL/GenBank/DDBJ whole genome shotgun (WGS) entry which is preliminary data.</text>
</comment>
<dbReference type="InterPro" id="IPR000914">
    <property type="entry name" value="SBP_5_dom"/>
</dbReference>
<keyword evidence="4 5" id="KW-0732">Signal</keyword>
<organism evidence="7 8">
    <name type="scientific">Weissella ceti</name>
    <dbReference type="NCBI Taxonomy" id="759620"/>
    <lineage>
        <taxon>Bacteria</taxon>
        <taxon>Bacillati</taxon>
        <taxon>Bacillota</taxon>
        <taxon>Bacilli</taxon>
        <taxon>Lactobacillales</taxon>
        <taxon>Lactobacillaceae</taxon>
        <taxon>Weissella</taxon>
    </lineage>
</organism>
<evidence type="ECO:0000259" key="6">
    <source>
        <dbReference type="Pfam" id="PF00496"/>
    </source>
</evidence>
<evidence type="ECO:0000256" key="5">
    <source>
        <dbReference type="SAM" id="SignalP"/>
    </source>
</evidence>
<comment type="subcellular location">
    <subcellularLocation>
        <location evidence="1">Cell envelope</location>
    </subcellularLocation>
</comment>
<name>A0ABT3E3I9_9LACO</name>
<comment type="similarity">
    <text evidence="2">Belongs to the bacterial solute-binding protein 5 family.</text>
</comment>
<dbReference type="SUPFAM" id="SSF53850">
    <property type="entry name" value="Periplasmic binding protein-like II"/>
    <property type="match status" value="1"/>
</dbReference>
<dbReference type="Pfam" id="PF00496">
    <property type="entry name" value="SBP_bac_5"/>
    <property type="match status" value="1"/>
</dbReference>
<dbReference type="Gene3D" id="3.40.190.10">
    <property type="entry name" value="Periplasmic binding protein-like II"/>
    <property type="match status" value="1"/>
</dbReference>
<evidence type="ECO:0000256" key="4">
    <source>
        <dbReference type="ARBA" id="ARBA00022729"/>
    </source>
</evidence>
<feature type="signal peptide" evidence="5">
    <location>
        <begin position="1"/>
        <end position="30"/>
    </location>
</feature>
<proteinExistence type="inferred from homology"/>
<dbReference type="InterPro" id="IPR039424">
    <property type="entry name" value="SBP_5"/>
</dbReference>
<protein>
    <submittedName>
        <fullName evidence="7">Peptide ABC transporter substrate-binding protein</fullName>
    </submittedName>
</protein>
<sequence>MKITKSLSGLMLVSVSAVAITGLAASQLHAKTGSTVDPVGTIHWTEAGPLTTMDPVKGAVNVDSNAQVAIGEGLVRSDQQNKPQLALADKMTMSSDGLTVHFKLKPNLKWSNGDALTAHDFVFGWRRAVDPTSQSTSGSSFSGIAFADDIVLGKEKNVEKLGIEALDDHTLVVKLERPLPQLKSLLTLSPFLPQNEKFVKAQGNKFGTTAKNTISSGPFKMTEWDGSSDKYAFEKNDQYFDAAHVKVPKVKVSVISNRNTGYNLYQSGVIDFTPLTAQQVSASKFSPDFKVQSNAMAASVALNQNKVPAFKNKHIREALSMSLDRELLTDKILTGSAKPARTFVAENLVEDPNTHKDFTQDIPTNDVLRFNPEKAQEKLTQGLKDLNQKNLKITLLADDSDGGSRTAQFIKAQLEALDGIEISIKTVPPRSRIMMSQAGDFEMTVTKMGADVADPTAFLDSFKSDSEMNNSGWGNPKFDQLLKEASTVNATAPEARFKQLKEAEELLTDELATIPLYYGSQAALQNPEVKDVVFHPSGAAVDWKWAHREQ</sequence>
<dbReference type="PANTHER" id="PTHR30290">
    <property type="entry name" value="PERIPLASMIC BINDING COMPONENT OF ABC TRANSPORTER"/>
    <property type="match status" value="1"/>
</dbReference>
<evidence type="ECO:0000313" key="8">
    <source>
        <dbReference type="Proteomes" id="UP001526225"/>
    </source>
</evidence>
<feature type="chain" id="PRO_5046821489" evidence="5">
    <location>
        <begin position="31"/>
        <end position="550"/>
    </location>
</feature>
<feature type="domain" description="Solute-binding protein family 5" evidence="6">
    <location>
        <begin position="82"/>
        <end position="469"/>
    </location>
</feature>
<evidence type="ECO:0000256" key="1">
    <source>
        <dbReference type="ARBA" id="ARBA00004196"/>
    </source>
</evidence>
<keyword evidence="8" id="KW-1185">Reference proteome</keyword>